<evidence type="ECO:0000256" key="3">
    <source>
        <dbReference type="ARBA" id="ARBA00023186"/>
    </source>
</evidence>
<dbReference type="InterPro" id="IPR004127">
    <property type="entry name" value="Prefoldin_subunit_alpha"/>
</dbReference>
<evidence type="ECO:0000256" key="1">
    <source>
        <dbReference type="ARBA" id="ARBA00010048"/>
    </source>
</evidence>
<reference evidence="10" key="3">
    <citation type="submission" date="2016-05" db="EMBL/GenBank/DDBJ databases">
        <authorList>
            <person name="Lavstsen T."/>
            <person name="Jespersen J.S."/>
        </authorList>
    </citation>
    <scope>NUCLEOTIDE SEQUENCE [LARGE SCALE GENOMIC DNA]</scope>
    <source>
        <strain evidence="10">U25</strain>
    </source>
</reference>
<dbReference type="GO" id="GO:0016272">
    <property type="term" value="C:prefoldin complex"/>
    <property type="evidence" value="ECO:0007669"/>
    <property type="project" value="UniProtKB-UniRule"/>
</dbReference>
<feature type="coiled-coil region" evidence="8">
    <location>
        <begin position="93"/>
        <end position="134"/>
    </location>
</feature>
<dbReference type="InterPro" id="IPR009053">
    <property type="entry name" value="Prefoldin"/>
</dbReference>
<dbReference type="PANTHER" id="PTHR12674:SF2">
    <property type="entry name" value="PREFOLDIN SUBUNIT 5"/>
    <property type="match status" value="1"/>
</dbReference>
<comment type="function">
    <text evidence="4 7">Molecular chaperone capable of stabilizing a range of proteins. Seems to fulfill an ATP-independent, HSP70-like function in archaeal de novo protein folding.</text>
</comment>
<dbReference type="EMBL" id="CP007026">
    <property type="protein sequence ID" value="AJA92654.1"/>
    <property type="molecule type" value="Genomic_DNA"/>
</dbReference>
<keyword evidence="3 7" id="KW-0143">Chaperone</keyword>
<dbReference type="GeneID" id="24817004"/>
<dbReference type="HOGENOM" id="CLU_091867_1_0_2"/>
<feature type="coiled-coil region" evidence="8">
    <location>
        <begin position="6"/>
        <end position="36"/>
    </location>
</feature>
<dbReference type="KEGG" id="nbv:T478_1120"/>
<evidence type="ECO:0000256" key="2">
    <source>
        <dbReference type="ARBA" id="ARBA00011716"/>
    </source>
</evidence>
<dbReference type="Proteomes" id="UP000241022">
    <property type="component" value="Unassembled WGS sequence"/>
</dbReference>
<dbReference type="Gene3D" id="1.10.287.370">
    <property type="match status" value="1"/>
</dbReference>
<dbReference type="Pfam" id="PF02996">
    <property type="entry name" value="Prefoldin"/>
    <property type="match status" value="1"/>
</dbReference>
<protein>
    <recommendedName>
        <fullName evidence="5 7">Prefoldin subunit alpha</fullName>
    </recommendedName>
    <alternativeName>
        <fullName evidence="6 7">GimC subunit alpha</fullName>
    </alternativeName>
</protein>
<dbReference type="GO" id="GO:0051082">
    <property type="term" value="F:unfolded protein binding"/>
    <property type="evidence" value="ECO:0007669"/>
    <property type="project" value="UniProtKB-UniRule"/>
</dbReference>
<name>A0A0A7V0U5_9ARCH</name>
<dbReference type="GO" id="GO:0006457">
    <property type="term" value="P:protein folding"/>
    <property type="evidence" value="ECO:0007669"/>
    <property type="project" value="UniProtKB-UniRule"/>
</dbReference>
<comment type="subunit">
    <text evidence="2 7">Heterohexamer of two alpha and four beta subunits.</text>
</comment>
<dbReference type="GO" id="GO:0005737">
    <property type="term" value="C:cytoplasm"/>
    <property type="evidence" value="ECO:0007669"/>
    <property type="project" value="UniProtKB-SubCell"/>
</dbReference>
<evidence type="ECO:0000313" key="11">
    <source>
        <dbReference type="Proteomes" id="UP000030944"/>
    </source>
</evidence>
<proteinExistence type="inferred from homology"/>
<evidence type="ECO:0000256" key="7">
    <source>
        <dbReference type="HAMAP-Rule" id="MF_00308"/>
    </source>
</evidence>
<dbReference type="SUPFAM" id="SSF46579">
    <property type="entry name" value="Prefoldin"/>
    <property type="match status" value="1"/>
</dbReference>
<gene>
    <name evidence="7 9" type="primary">pfdA</name>
    <name evidence="10" type="ORF">A7X95_03440</name>
    <name evidence="9" type="ORF">T478_1120</name>
</gene>
<dbReference type="CDD" id="cd23160">
    <property type="entry name" value="Prefoldin_alpha_GimC"/>
    <property type="match status" value="1"/>
</dbReference>
<evidence type="ECO:0000313" key="10">
    <source>
        <dbReference type="EMBL" id="PTL88321.1"/>
    </source>
</evidence>
<dbReference type="AlphaFoldDB" id="A0A0A7V0U5"/>
<evidence type="ECO:0000256" key="8">
    <source>
        <dbReference type="SAM" id="Coils"/>
    </source>
</evidence>
<reference evidence="9 11" key="1">
    <citation type="journal article" date="2015" name="Proc. Natl. Acad. Sci. U.S.A.">
        <title>Genomic and proteomic characterization of "Candidatus Nitrosopelagicus brevis": An ammonia-oxidizing archaeon from the open ocean.</title>
        <authorList>
            <person name="Santoro A.E."/>
            <person name="Dupont C.L."/>
            <person name="Richter R.A."/>
            <person name="Craig M.T."/>
            <person name="Carini P."/>
            <person name="McIlvin M.R."/>
            <person name="Yang Y."/>
            <person name="Orsi W.D."/>
            <person name="Moran D.M."/>
            <person name="Saito M.A."/>
        </authorList>
    </citation>
    <scope>NUCLEOTIDE SEQUENCE [LARGE SCALE GENOMIC DNA]</scope>
    <source>
        <strain evidence="9">CN25</strain>
        <strain evidence="11">V2</strain>
    </source>
</reference>
<comment type="similarity">
    <text evidence="1">Belongs to the prefoldin subunit alpha family.</text>
</comment>
<dbReference type="Proteomes" id="UP000030944">
    <property type="component" value="Chromosome"/>
</dbReference>
<keyword evidence="8" id="KW-0175">Coiled coil</keyword>
<keyword evidence="12" id="KW-1185">Reference proteome</keyword>
<evidence type="ECO:0000313" key="9">
    <source>
        <dbReference type="EMBL" id="AJA92654.1"/>
    </source>
</evidence>
<keyword evidence="7" id="KW-0963">Cytoplasm</keyword>
<sequence>MSEEQAQQMLQQMQMLENMYTELSQKENSIKNIIRDADSAIKSIQEIKANPDSESLVPVGMGTFIKTKHIPNEKIVVNVGAGVAIEKDHDSALSYLESKIKELEVALQETNSQRQQIAANLEQGKQQMQQIMQQSQPQS</sequence>
<reference evidence="10 12" key="4">
    <citation type="submission" date="2018-04" db="EMBL/GenBank/DDBJ databases">
        <title>Transcriptomics of ammonia oxidizing archaea.</title>
        <authorList>
            <person name="Carini P."/>
        </authorList>
    </citation>
    <scope>NUCLEOTIDE SEQUENCE [LARGE SCALE GENOMIC DNA]</scope>
    <source>
        <strain evidence="10 12">U25</strain>
    </source>
</reference>
<comment type="similarity">
    <text evidence="7">Belongs to the prefoldin alpha subunit family.</text>
</comment>
<dbReference type="STRING" id="1410606.T478_1120"/>
<evidence type="ECO:0000256" key="5">
    <source>
        <dbReference type="ARBA" id="ARBA00044156"/>
    </source>
</evidence>
<organism evidence="9 11">
    <name type="scientific">Candidatus Nitrosopelagicus brevis</name>
    <dbReference type="NCBI Taxonomy" id="1410606"/>
    <lineage>
        <taxon>Archaea</taxon>
        <taxon>Nitrososphaerota</taxon>
    </lineage>
</organism>
<reference evidence="12" key="2">
    <citation type="submission" date="2016-05" db="EMBL/GenBank/DDBJ databases">
        <authorList>
            <person name="Dupont C."/>
            <person name="Santoro A."/>
        </authorList>
    </citation>
    <scope>NUCLEOTIDE SEQUENCE [LARGE SCALE GENOMIC DNA]</scope>
    <source>
        <strain evidence="12">U25</strain>
    </source>
</reference>
<dbReference type="PANTHER" id="PTHR12674">
    <property type="entry name" value="PREFOLDIN SUBUNIT 5"/>
    <property type="match status" value="1"/>
</dbReference>
<dbReference type="InterPro" id="IPR011599">
    <property type="entry name" value="PFD_alpha_archaea"/>
</dbReference>
<comment type="subcellular location">
    <subcellularLocation>
        <location evidence="7">Cytoplasm</location>
    </subcellularLocation>
</comment>
<accession>A0A0A7V0U5</accession>
<evidence type="ECO:0000313" key="12">
    <source>
        <dbReference type="Proteomes" id="UP000241022"/>
    </source>
</evidence>
<dbReference type="OrthoDB" id="10045at2157"/>
<dbReference type="EMBL" id="LXWN01000001">
    <property type="protein sequence ID" value="PTL88321.1"/>
    <property type="molecule type" value="Genomic_DNA"/>
</dbReference>
<dbReference type="HAMAP" id="MF_00308">
    <property type="entry name" value="PfdA"/>
    <property type="match status" value="1"/>
</dbReference>
<evidence type="ECO:0000256" key="6">
    <source>
        <dbReference type="ARBA" id="ARBA00044231"/>
    </source>
</evidence>
<dbReference type="RefSeq" id="WP_048105829.1">
    <property type="nucleotide sequence ID" value="NZ_CP007026.1"/>
</dbReference>
<evidence type="ECO:0000256" key="4">
    <source>
        <dbReference type="ARBA" id="ARBA00025077"/>
    </source>
</evidence>
<dbReference type="NCBIfam" id="TIGR00293">
    <property type="entry name" value="prefoldin subunit alpha"/>
    <property type="match status" value="1"/>
</dbReference>